<dbReference type="Gene3D" id="3.30.2020.10">
    <property type="entry name" value="NE0471-like N-terminal domain"/>
    <property type="match status" value="1"/>
</dbReference>
<keyword evidence="2" id="KW-1185">Reference proteome</keyword>
<organism evidence="1 2">
    <name type="scientific">Candidatus Accumulibacter adjunctus</name>
    <dbReference type="NCBI Taxonomy" id="1454001"/>
    <lineage>
        <taxon>Bacteria</taxon>
        <taxon>Pseudomonadati</taxon>
        <taxon>Pseudomonadota</taxon>
        <taxon>Betaproteobacteria</taxon>
        <taxon>Candidatus Accumulibacter</taxon>
    </lineage>
</organism>
<dbReference type="STRING" id="1454001.AW08_00952"/>
<name>A0A011NVJ7_9PROT</name>
<evidence type="ECO:0000313" key="2">
    <source>
        <dbReference type="Proteomes" id="UP000020218"/>
    </source>
</evidence>
<comment type="caution">
    <text evidence="1">The sequence shown here is derived from an EMBL/GenBank/DDBJ whole genome shotgun (WGS) entry which is preliminary data.</text>
</comment>
<dbReference type="SUPFAM" id="SSF143880">
    <property type="entry name" value="NE0471 N-terminal domain-like"/>
    <property type="match status" value="1"/>
</dbReference>
<dbReference type="Proteomes" id="UP000020218">
    <property type="component" value="Unassembled WGS sequence"/>
</dbReference>
<reference evidence="1" key="1">
    <citation type="submission" date="2014-02" db="EMBL/GenBank/DDBJ databases">
        <title>Expanding our view of genomic diversity in Candidatus Accumulibacter clades.</title>
        <authorList>
            <person name="Skennerton C.T."/>
            <person name="Barr J.J."/>
            <person name="Slater F.R."/>
            <person name="Bond P.L."/>
            <person name="Tyson G.W."/>
        </authorList>
    </citation>
    <scope>NUCLEOTIDE SEQUENCE [LARGE SCALE GENOMIC DNA]</scope>
</reference>
<dbReference type="PATRIC" id="fig|1454001.3.peg.1091"/>
<proteinExistence type="predicted"/>
<dbReference type="InterPro" id="IPR036782">
    <property type="entry name" value="NE0471-like_N"/>
</dbReference>
<gene>
    <name evidence="1" type="ORF">AW08_00952</name>
</gene>
<evidence type="ECO:0008006" key="3">
    <source>
        <dbReference type="Google" id="ProtNLM"/>
    </source>
</evidence>
<accession>A0A011NVJ7</accession>
<dbReference type="InterPro" id="IPR018841">
    <property type="entry name" value="DUF2442"/>
</dbReference>
<sequence>MYWDVVSVQPLSDYRLYVEIADGRRGVFDVKPYLDHGVFRELRNPEYFKQVGIVLGALTWPHEQDIAPETLGAELVPDNSAPV</sequence>
<dbReference type="EMBL" id="JFAX01000004">
    <property type="protein sequence ID" value="EXI68640.1"/>
    <property type="molecule type" value="Genomic_DNA"/>
</dbReference>
<protein>
    <recommendedName>
        <fullName evidence="3">DUF2442 domain-containing protein</fullName>
    </recommendedName>
</protein>
<dbReference type="AlphaFoldDB" id="A0A011NVJ7"/>
<evidence type="ECO:0000313" key="1">
    <source>
        <dbReference type="EMBL" id="EXI68640.1"/>
    </source>
</evidence>
<dbReference type="Pfam" id="PF10387">
    <property type="entry name" value="DUF2442"/>
    <property type="match status" value="1"/>
</dbReference>